<keyword evidence="3" id="KW-1185">Reference proteome</keyword>
<evidence type="ECO:0000313" key="3">
    <source>
        <dbReference type="Proteomes" id="UP001157355"/>
    </source>
</evidence>
<name>A0AA37U8K9_9RHOB</name>
<gene>
    <name evidence="2" type="ORF">GCM10010873_36790</name>
</gene>
<feature type="signal peptide" evidence="1">
    <location>
        <begin position="1"/>
        <end position="23"/>
    </location>
</feature>
<dbReference type="Proteomes" id="UP001157355">
    <property type="component" value="Unassembled WGS sequence"/>
</dbReference>
<proteinExistence type="predicted"/>
<protein>
    <submittedName>
        <fullName evidence="2">Uncharacterized protein</fullName>
    </submittedName>
</protein>
<dbReference type="AlphaFoldDB" id="A0AA37U8K9"/>
<feature type="chain" id="PRO_5041435015" evidence="1">
    <location>
        <begin position="24"/>
        <end position="134"/>
    </location>
</feature>
<organism evidence="2 3">
    <name type="scientific">Cypionkella aquatica</name>
    <dbReference type="NCBI Taxonomy" id="1756042"/>
    <lineage>
        <taxon>Bacteria</taxon>
        <taxon>Pseudomonadati</taxon>
        <taxon>Pseudomonadota</taxon>
        <taxon>Alphaproteobacteria</taxon>
        <taxon>Rhodobacterales</taxon>
        <taxon>Paracoccaceae</taxon>
        <taxon>Cypionkella</taxon>
    </lineage>
</organism>
<comment type="caution">
    <text evidence="2">The sequence shown here is derived from an EMBL/GenBank/DDBJ whole genome shotgun (WGS) entry which is preliminary data.</text>
</comment>
<evidence type="ECO:0000256" key="1">
    <source>
        <dbReference type="SAM" id="SignalP"/>
    </source>
</evidence>
<reference evidence="2 3" key="1">
    <citation type="journal article" date="2014" name="Int. J. Syst. Evol. Microbiol.">
        <title>Complete genome sequence of Corynebacterium casei LMG S-19264T (=DSM 44701T), isolated from a smear-ripened cheese.</title>
        <authorList>
            <consortium name="US DOE Joint Genome Institute (JGI-PGF)"/>
            <person name="Walter F."/>
            <person name="Albersmeier A."/>
            <person name="Kalinowski J."/>
            <person name="Ruckert C."/>
        </authorList>
    </citation>
    <scope>NUCLEOTIDE SEQUENCE [LARGE SCALE GENOMIC DNA]</scope>
    <source>
        <strain evidence="2 3">NBRC 111766</strain>
    </source>
</reference>
<sequence length="134" mass="14397">MGKALRCVFALTAFLLISLPARAGGEEFVRLEFDGRSLNLPPEAIAQVGVIKDFNNQDTLDVTIAREWIAALADLTQDPQGRLISIFICGALVAEPALQGQISKGRFYVVGDPQVIHKAAVFLQAKSCRAAANS</sequence>
<keyword evidence="1" id="KW-0732">Signal</keyword>
<dbReference type="EMBL" id="BSPP01000017">
    <property type="protein sequence ID" value="GLS88705.1"/>
    <property type="molecule type" value="Genomic_DNA"/>
</dbReference>
<accession>A0AA37U8K9</accession>
<evidence type="ECO:0000313" key="2">
    <source>
        <dbReference type="EMBL" id="GLS88705.1"/>
    </source>
</evidence>